<keyword evidence="1" id="KW-0472">Membrane</keyword>
<keyword evidence="1" id="KW-0812">Transmembrane</keyword>
<gene>
    <name evidence="2" type="ORF">PG996_008165</name>
</gene>
<evidence type="ECO:0000313" key="2">
    <source>
        <dbReference type="EMBL" id="KAK8063513.1"/>
    </source>
</evidence>
<organism evidence="2 3">
    <name type="scientific">Apiospora saccharicola</name>
    <dbReference type="NCBI Taxonomy" id="335842"/>
    <lineage>
        <taxon>Eukaryota</taxon>
        <taxon>Fungi</taxon>
        <taxon>Dikarya</taxon>
        <taxon>Ascomycota</taxon>
        <taxon>Pezizomycotina</taxon>
        <taxon>Sordariomycetes</taxon>
        <taxon>Xylariomycetidae</taxon>
        <taxon>Amphisphaeriales</taxon>
        <taxon>Apiosporaceae</taxon>
        <taxon>Apiospora</taxon>
    </lineage>
</organism>
<name>A0ABR1V0D0_9PEZI</name>
<evidence type="ECO:0000256" key="1">
    <source>
        <dbReference type="SAM" id="Phobius"/>
    </source>
</evidence>
<proteinExistence type="predicted"/>
<protein>
    <submittedName>
        <fullName evidence="2">Uncharacterized protein</fullName>
    </submittedName>
</protein>
<evidence type="ECO:0000313" key="3">
    <source>
        <dbReference type="Proteomes" id="UP001446871"/>
    </source>
</evidence>
<reference evidence="2 3" key="1">
    <citation type="submission" date="2023-01" db="EMBL/GenBank/DDBJ databases">
        <title>Analysis of 21 Apiospora genomes using comparative genomics revels a genus with tremendous synthesis potential of carbohydrate active enzymes and secondary metabolites.</title>
        <authorList>
            <person name="Sorensen T."/>
        </authorList>
    </citation>
    <scope>NUCLEOTIDE SEQUENCE [LARGE SCALE GENOMIC DNA]</scope>
    <source>
        <strain evidence="2 3">CBS 83171</strain>
    </source>
</reference>
<accession>A0ABR1V0D0</accession>
<keyword evidence="3" id="KW-1185">Reference proteome</keyword>
<sequence length="169" mass="18584">MVLRAAPTFVGRAMPSVHRVIKNKKADLTWAMAEPRLAVKTAPCSDRSSKYQCPKEKKMCPGGFFRQHAHPTRSIRCGVVVNISRSHSRALSQTPSAHTWVRRLSKRFAPGLGVVLCSGWIIGASFIPPLVSFGTALDVESASPVSQVFRLELFLPNLFLSPPNHTKPP</sequence>
<dbReference type="Proteomes" id="UP001446871">
    <property type="component" value="Unassembled WGS sequence"/>
</dbReference>
<dbReference type="EMBL" id="JAQQWM010000005">
    <property type="protein sequence ID" value="KAK8063513.1"/>
    <property type="molecule type" value="Genomic_DNA"/>
</dbReference>
<feature type="transmembrane region" description="Helical" evidence="1">
    <location>
        <begin position="108"/>
        <end position="127"/>
    </location>
</feature>
<comment type="caution">
    <text evidence="2">The sequence shown here is derived from an EMBL/GenBank/DDBJ whole genome shotgun (WGS) entry which is preliminary data.</text>
</comment>
<keyword evidence="1" id="KW-1133">Transmembrane helix</keyword>